<dbReference type="SMART" id="SM00460">
    <property type="entry name" value="TGc"/>
    <property type="match status" value="1"/>
</dbReference>
<comment type="caution">
    <text evidence="2">The sequence shown here is derived from an EMBL/GenBank/DDBJ whole genome shotgun (WGS) entry which is preliminary data.</text>
</comment>
<dbReference type="Pfam" id="PF01841">
    <property type="entry name" value="Transglut_core"/>
    <property type="match status" value="1"/>
</dbReference>
<reference evidence="2" key="1">
    <citation type="submission" date="2021-04" db="EMBL/GenBank/DDBJ databases">
        <authorList>
            <person name="Zhang D.-C."/>
        </authorList>
    </citation>
    <scope>NUCLEOTIDE SEQUENCE</scope>
    <source>
        <strain evidence="2">CGMCC 1.15697</strain>
    </source>
</reference>
<dbReference type="SUPFAM" id="SSF54001">
    <property type="entry name" value="Cysteine proteinases"/>
    <property type="match status" value="1"/>
</dbReference>
<dbReference type="InterPro" id="IPR002931">
    <property type="entry name" value="Transglutaminase-like"/>
</dbReference>
<name>A0A8J7V1Y7_9PROT</name>
<evidence type="ECO:0000313" key="2">
    <source>
        <dbReference type="EMBL" id="MBP5856830.1"/>
    </source>
</evidence>
<protein>
    <submittedName>
        <fullName evidence="2">Transglutaminase family protein</fullName>
    </submittedName>
</protein>
<dbReference type="EMBL" id="JAGMWN010000003">
    <property type="protein sequence ID" value="MBP5856830.1"/>
    <property type="molecule type" value="Genomic_DNA"/>
</dbReference>
<dbReference type="PANTHER" id="PTHR33490:SF1">
    <property type="entry name" value="SLL1233 PROTEIN"/>
    <property type="match status" value="1"/>
</dbReference>
<organism evidence="2 3">
    <name type="scientific">Marivibrio halodurans</name>
    <dbReference type="NCBI Taxonomy" id="2039722"/>
    <lineage>
        <taxon>Bacteria</taxon>
        <taxon>Pseudomonadati</taxon>
        <taxon>Pseudomonadota</taxon>
        <taxon>Alphaproteobacteria</taxon>
        <taxon>Rhodospirillales</taxon>
        <taxon>Rhodospirillaceae</taxon>
        <taxon>Marivibrio</taxon>
    </lineage>
</organism>
<proteinExistence type="predicted"/>
<dbReference type="AlphaFoldDB" id="A0A8J7V1Y7"/>
<accession>A0A8J7V1Y7</accession>
<dbReference type="InterPro" id="IPR013589">
    <property type="entry name" value="Bac_transglu_N"/>
</dbReference>
<sequence length="296" mass="32878">MSRLSITHVTTYRYSQPVRFGEHRLLFRPRDSHDLRLVTSGLKITPTAKLRWLHDPFGNSVAIATFEQESDFLRFESDITIDHYGLSEPDFRIEDYARTTPFVYAPEEQPDLLADMMRHTGDPQKRVANWARSFLDEAGHMDTAEGLKAMNAAIKRDFAYNRRDEHGVQSAYRTLELGSGSCRDFALLMMEGARSLGMAARFVTGYLYDPALDGGVANGTVGAGTTHAWCQIYLPGSGWTEFDPTNGRYGGSNLIRIGAGRTPEQVKPIEGSYFGPADAAGPMEVSVSVRRVRTGG</sequence>
<gene>
    <name evidence="2" type="ORF">KAJ83_07410</name>
</gene>
<evidence type="ECO:0000259" key="1">
    <source>
        <dbReference type="SMART" id="SM00460"/>
    </source>
</evidence>
<dbReference type="InterPro" id="IPR038765">
    <property type="entry name" value="Papain-like_cys_pep_sf"/>
</dbReference>
<keyword evidence="3" id="KW-1185">Reference proteome</keyword>
<dbReference type="RefSeq" id="WP_210681418.1">
    <property type="nucleotide sequence ID" value="NZ_JAGMWN010000003.1"/>
</dbReference>
<dbReference type="Gene3D" id="3.10.620.30">
    <property type="match status" value="1"/>
</dbReference>
<dbReference type="Pfam" id="PF08379">
    <property type="entry name" value="Bact_transglu_N"/>
    <property type="match status" value="1"/>
</dbReference>
<feature type="domain" description="Transglutaminase-like" evidence="1">
    <location>
        <begin position="174"/>
        <end position="246"/>
    </location>
</feature>
<evidence type="ECO:0000313" key="3">
    <source>
        <dbReference type="Proteomes" id="UP000672602"/>
    </source>
</evidence>
<dbReference type="PANTHER" id="PTHR33490">
    <property type="entry name" value="BLR5614 PROTEIN-RELATED"/>
    <property type="match status" value="1"/>
</dbReference>
<dbReference type="Proteomes" id="UP000672602">
    <property type="component" value="Unassembled WGS sequence"/>
</dbReference>